<dbReference type="STRING" id="45496.SAMN04488079_10427"/>
<evidence type="ECO:0000313" key="2">
    <source>
        <dbReference type="Proteomes" id="UP000198924"/>
    </source>
</evidence>
<organism evidence="1 2">
    <name type="scientific">Methylophaga sulfidovorans</name>
    <dbReference type="NCBI Taxonomy" id="45496"/>
    <lineage>
        <taxon>Bacteria</taxon>
        <taxon>Pseudomonadati</taxon>
        <taxon>Pseudomonadota</taxon>
        <taxon>Gammaproteobacteria</taxon>
        <taxon>Thiotrichales</taxon>
        <taxon>Piscirickettsiaceae</taxon>
        <taxon>Methylophaga</taxon>
    </lineage>
</organism>
<accession>A0A1I3W574</accession>
<protein>
    <recommendedName>
        <fullName evidence="3">Peptidase C39 domain-containing protein</fullName>
    </recommendedName>
</protein>
<proteinExistence type="predicted"/>
<dbReference type="RefSeq" id="WP_091711881.1">
    <property type="nucleotide sequence ID" value="NZ_FOSH01000004.1"/>
</dbReference>
<evidence type="ECO:0008006" key="3">
    <source>
        <dbReference type="Google" id="ProtNLM"/>
    </source>
</evidence>
<reference evidence="2" key="1">
    <citation type="submission" date="2016-10" db="EMBL/GenBank/DDBJ databases">
        <authorList>
            <person name="Varghese N."/>
            <person name="Submissions S."/>
        </authorList>
    </citation>
    <scope>NUCLEOTIDE SEQUENCE [LARGE SCALE GENOMIC DNA]</scope>
    <source>
        <strain evidence="2">DSM 11578</strain>
    </source>
</reference>
<gene>
    <name evidence="1" type="ORF">SAMN04488079_10427</name>
</gene>
<dbReference type="EMBL" id="FOSH01000004">
    <property type="protein sequence ID" value="SFK02333.1"/>
    <property type="molecule type" value="Genomic_DNA"/>
</dbReference>
<keyword evidence="2" id="KW-1185">Reference proteome</keyword>
<sequence>MSLEPNCWAVVQEEASGCGIAACANLARISYAEAKELANSLGIYAEDKTLWSDTSYVRQLLSALNISVSDKQTDFVSWDNLPDRALIALKWHEINGEPFWHWAVFRRDDNGAVVIDSARRLKSPIRADFGRMKPKWFLAVS</sequence>
<evidence type="ECO:0000313" key="1">
    <source>
        <dbReference type="EMBL" id="SFK02333.1"/>
    </source>
</evidence>
<dbReference type="Proteomes" id="UP000198924">
    <property type="component" value="Unassembled WGS sequence"/>
</dbReference>
<name>A0A1I3W574_9GAMM</name>
<dbReference type="OrthoDB" id="9789822at2"/>
<dbReference type="AlphaFoldDB" id="A0A1I3W574"/>